<dbReference type="PANTHER" id="PTHR11690:SF288">
    <property type="entry name" value="AMILORIDE-SENSITIVE NA+ CHANNEL-RELATED"/>
    <property type="match status" value="1"/>
</dbReference>
<dbReference type="HOGENOM" id="CLU_1322120_0_0_1"/>
<proteinExistence type="inferred from homology"/>
<keyword evidence="3 12" id="KW-0813">Transport</keyword>
<feature type="non-terminal residue" evidence="13">
    <location>
        <position position="1"/>
    </location>
</feature>
<evidence type="ECO:0000256" key="6">
    <source>
        <dbReference type="ARBA" id="ARBA00022989"/>
    </source>
</evidence>
<keyword evidence="11 12" id="KW-0407">Ion channel</keyword>
<sequence length="208" mass="23820">MRLFEVEKIVLGRLKEFCKTTSLHGWKYVVSSKPPAFIRREIITDRYPWKTAMNGFQSGLELVINNNPADYFASEIPSVGVKVLIHHPYKFPDLSLPSHIFEMNTNNLLGINPEMITATERLKSMPVRNRKCLFPSEKKLNMFQRYTRRGCLMECRLAMTLKVCKCVPFDLHSQSYSYGSLKVCGLEDLSCLNHNRGDSTTPIPAANE</sequence>
<comment type="subcellular location">
    <subcellularLocation>
        <location evidence="1">Membrane</location>
        <topology evidence="1">Multi-pass membrane protein</topology>
    </subcellularLocation>
</comment>
<dbReference type="PANTHER" id="PTHR11690">
    <property type="entry name" value="AMILORIDE-SENSITIVE SODIUM CHANNEL-RELATED"/>
    <property type="match status" value="1"/>
</dbReference>
<keyword evidence="9" id="KW-0472">Membrane</keyword>
<evidence type="ECO:0000256" key="4">
    <source>
        <dbReference type="ARBA" id="ARBA00022461"/>
    </source>
</evidence>
<name>N6UFK8_DENPD</name>
<evidence type="ECO:0000256" key="3">
    <source>
        <dbReference type="ARBA" id="ARBA00022448"/>
    </source>
</evidence>
<organism evidence="13">
    <name type="scientific">Dendroctonus ponderosae</name>
    <name type="common">Mountain pine beetle</name>
    <dbReference type="NCBI Taxonomy" id="77166"/>
    <lineage>
        <taxon>Eukaryota</taxon>
        <taxon>Metazoa</taxon>
        <taxon>Ecdysozoa</taxon>
        <taxon>Arthropoda</taxon>
        <taxon>Hexapoda</taxon>
        <taxon>Insecta</taxon>
        <taxon>Pterygota</taxon>
        <taxon>Neoptera</taxon>
        <taxon>Endopterygota</taxon>
        <taxon>Coleoptera</taxon>
        <taxon>Polyphaga</taxon>
        <taxon>Cucujiformia</taxon>
        <taxon>Curculionidae</taxon>
        <taxon>Scolytinae</taxon>
        <taxon>Dendroctonus</taxon>
    </lineage>
</organism>
<dbReference type="Gene3D" id="1.10.287.820">
    <property type="entry name" value="Acid-sensing ion channel domain"/>
    <property type="match status" value="1"/>
</dbReference>
<evidence type="ECO:0000256" key="10">
    <source>
        <dbReference type="ARBA" id="ARBA00023201"/>
    </source>
</evidence>
<keyword evidence="6" id="KW-1133">Transmembrane helix</keyword>
<keyword evidence="8 12" id="KW-0406">Ion transport</keyword>
<evidence type="ECO:0000256" key="2">
    <source>
        <dbReference type="ARBA" id="ARBA00007193"/>
    </source>
</evidence>
<evidence type="ECO:0000256" key="12">
    <source>
        <dbReference type="RuleBase" id="RU000679"/>
    </source>
</evidence>
<accession>N6UFK8</accession>
<gene>
    <name evidence="13" type="ORF">YQE_06261</name>
</gene>
<dbReference type="OrthoDB" id="6502088at2759"/>
<protein>
    <submittedName>
        <fullName evidence="13">Uncharacterized protein</fullName>
    </submittedName>
</protein>
<keyword evidence="5 12" id="KW-0812">Transmembrane</keyword>
<evidence type="ECO:0000313" key="13">
    <source>
        <dbReference type="EMBL" id="ENN77437.1"/>
    </source>
</evidence>
<evidence type="ECO:0000256" key="11">
    <source>
        <dbReference type="ARBA" id="ARBA00023303"/>
    </source>
</evidence>
<evidence type="ECO:0000256" key="1">
    <source>
        <dbReference type="ARBA" id="ARBA00004141"/>
    </source>
</evidence>
<comment type="similarity">
    <text evidence="2 12">Belongs to the amiloride-sensitive sodium channel (TC 1.A.6) family.</text>
</comment>
<reference evidence="13" key="1">
    <citation type="journal article" date="2013" name="Genome Biol.">
        <title>Draft genome of the mountain pine beetle, Dendroctonus ponderosae Hopkins, a major forest pest.</title>
        <authorList>
            <person name="Keeling C.I."/>
            <person name="Yuen M.M."/>
            <person name="Liao N.Y."/>
            <person name="Docking T.R."/>
            <person name="Chan S.K."/>
            <person name="Taylor G.A."/>
            <person name="Palmquist D.L."/>
            <person name="Jackman S.D."/>
            <person name="Nguyen A."/>
            <person name="Li M."/>
            <person name="Henderson H."/>
            <person name="Janes J.K."/>
            <person name="Zhao Y."/>
            <person name="Pandoh P."/>
            <person name="Moore R."/>
            <person name="Sperling F.A."/>
            <person name="Huber D.P."/>
            <person name="Birol I."/>
            <person name="Jones S.J."/>
            <person name="Bohlmann J."/>
        </authorList>
    </citation>
    <scope>NUCLEOTIDE SEQUENCE</scope>
</reference>
<keyword evidence="10 12" id="KW-0739">Sodium transport</keyword>
<dbReference type="EMBL" id="KB740948">
    <property type="protein sequence ID" value="ENN77437.1"/>
    <property type="molecule type" value="Genomic_DNA"/>
</dbReference>
<dbReference type="GO" id="GO:0015280">
    <property type="term" value="F:ligand-gated sodium channel activity"/>
    <property type="evidence" value="ECO:0007669"/>
    <property type="project" value="TreeGrafter"/>
</dbReference>
<evidence type="ECO:0000256" key="7">
    <source>
        <dbReference type="ARBA" id="ARBA00023053"/>
    </source>
</evidence>
<evidence type="ECO:0000256" key="9">
    <source>
        <dbReference type="ARBA" id="ARBA00023136"/>
    </source>
</evidence>
<dbReference type="GO" id="GO:0005886">
    <property type="term" value="C:plasma membrane"/>
    <property type="evidence" value="ECO:0007669"/>
    <property type="project" value="TreeGrafter"/>
</dbReference>
<keyword evidence="7" id="KW-0915">Sodium</keyword>
<dbReference type="InterPro" id="IPR001873">
    <property type="entry name" value="ENaC"/>
</dbReference>
<evidence type="ECO:0000256" key="5">
    <source>
        <dbReference type="ARBA" id="ARBA00022692"/>
    </source>
</evidence>
<evidence type="ECO:0000256" key="8">
    <source>
        <dbReference type="ARBA" id="ARBA00023065"/>
    </source>
</evidence>
<dbReference type="AlphaFoldDB" id="N6UFK8"/>
<keyword evidence="4 12" id="KW-0894">Sodium channel</keyword>
<dbReference type="OMA" id="SHIFEMN"/>
<dbReference type="Pfam" id="PF00858">
    <property type="entry name" value="ASC"/>
    <property type="match status" value="1"/>
</dbReference>